<comment type="similarity">
    <text evidence="1">Belongs to the sulfur carrier protein TusA family.</text>
</comment>
<evidence type="ECO:0000313" key="3">
    <source>
        <dbReference type="EMBL" id="MDL0088978.1"/>
    </source>
</evidence>
<dbReference type="Pfam" id="PF02635">
    <property type="entry name" value="DsrE"/>
    <property type="match status" value="1"/>
</dbReference>
<organism evidence="3 4">
    <name type="scientific">Campylobacter gastrosuis</name>
    <dbReference type="NCBI Taxonomy" id="2974576"/>
    <lineage>
        <taxon>Bacteria</taxon>
        <taxon>Pseudomonadati</taxon>
        <taxon>Campylobacterota</taxon>
        <taxon>Epsilonproteobacteria</taxon>
        <taxon>Campylobacterales</taxon>
        <taxon>Campylobacteraceae</taxon>
        <taxon>Campylobacter</taxon>
    </lineage>
</organism>
<dbReference type="InterPro" id="IPR019870">
    <property type="entry name" value="Se_metab_YedF"/>
</dbReference>
<dbReference type="InterPro" id="IPR003787">
    <property type="entry name" value="Sulphur_relay_DsrE/F-like"/>
</dbReference>
<dbReference type="InterPro" id="IPR027396">
    <property type="entry name" value="DsrEFH-like"/>
</dbReference>
<evidence type="ECO:0000313" key="4">
    <source>
        <dbReference type="Proteomes" id="UP001173801"/>
    </source>
</evidence>
<dbReference type="NCBIfam" id="TIGR03527">
    <property type="entry name" value="selenium_YedF"/>
    <property type="match status" value="1"/>
</dbReference>
<dbReference type="Gene3D" id="3.30.110.40">
    <property type="entry name" value="TusA-like domain"/>
    <property type="match status" value="1"/>
</dbReference>
<comment type="caution">
    <text evidence="3">The sequence shown here is derived from an EMBL/GenBank/DDBJ whole genome shotgun (WGS) entry which is preliminary data.</text>
</comment>
<keyword evidence="4" id="KW-1185">Reference proteome</keyword>
<reference evidence="3" key="1">
    <citation type="submission" date="2022-08" db="EMBL/GenBank/DDBJ databases">
        <authorList>
            <person name="Wang H."/>
        </authorList>
    </citation>
    <scope>NUCLEOTIDE SEQUENCE</scope>
    <source>
        <strain evidence="3">PS10</strain>
    </source>
</reference>
<reference evidence="3" key="2">
    <citation type="journal article" date="2023" name="Microorganisms">
        <title>Isolation and Genomic Characteristics of Cat-Borne Campylobacter felis sp. nov. and Sheep-Borne Campylobacter ovis sp. nov.</title>
        <authorList>
            <person name="Wang H."/>
            <person name="Li Y."/>
            <person name="Gu Y."/>
            <person name="Zhou G."/>
            <person name="Chen X."/>
            <person name="Zhang X."/>
            <person name="Shao Z."/>
            <person name="Zhang J."/>
            <person name="Zhang M."/>
        </authorList>
    </citation>
    <scope>NUCLEOTIDE SEQUENCE</scope>
    <source>
        <strain evidence="3">PS10</strain>
    </source>
</reference>
<dbReference type="CDD" id="cd00291">
    <property type="entry name" value="SirA_YedF_YeeD"/>
    <property type="match status" value="1"/>
</dbReference>
<dbReference type="InterPro" id="IPR001455">
    <property type="entry name" value="TusA-like"/>
</dbReference>
<dbReference type="SUPFAM" id="SSF64307">
    <property type="entry name" value="SirA-like"/>
    <property type="match status" value="1"/>
</dbReference>
<feature type="domain" description="UPF0033" evidence="2">
    <location>
        <begin position="2"/>
        <end position="64"/>
    </location>
</feature>
<protein>
    <submittedName>
        <fullName evidence="3">Sulfurtransferase-like selenium metabolism protein YedF</fullName>
    </submittedName>
</protein>
<evidence type="ECO:0000256" key="1">
    <source>
        <dbReference type="ARBA" id="ARBA00008984"/>
    </source>
</evidence>
<accession>A0ABT7HQ09</accession>
<gene>
    <name evidence="3" type="primary">yedF</name>
    <name evidence="3" type="ORF">NYG85_06270</name>
</gene>
<dbReference type="SUPFAM" id="SSF75169">
    <property type="entry name" value="DsrEFH-like"/>
    <property type="match status" value="1"/>
</dbReference>
<dbReference type="EMBL" id="JANURM010000006">
    <property type="protein sequence ID" value="MDL0088978.1"/>
    <property type="molecule type" value="Genomic_DNA"/>
</dbReference>
<proteinExistence type="inferred from homology"/>
<sequence>MQIDCRNLACPEPVIRTKDALKSLNANDRLEILVNDIAPLENIQRFLKSQNQEFVVTKLENGDSVIIATRVGEISEINANDYACEIKKKVIYLNDDRAGSGEVGSVLLSKFLGAFLQVTNKPYAVICVNKGVNLTTDRANPSFSALKNLERDGVKILSCGSCLEAYKLVDKLAVGEISNAYEIAEILSNFDEIKL</sequence>
<dbReference type="Proteomes" id="UP001173801">
    <property type="component" value="Unassembled WGS sequence"/>
</dbReference>
<dbReference type="PANTHER" id="PTHR33279">
    <property type="entry name" value="SULFUR CARRIER PROTEIN YEDF-RELATED"/>
    <property type="match status" value="1"/>
</dbReference>
<dbReference type="PANTHER" id="PTHR33279:SF6">
    <property type="entry name" value="SULFUR CARRIER PROTEIN YEDF-RELATED"/>
    <property type="match status" value="1"/>
</dbReference>
<dbReference type="InterPro" id="IPR036868">
    <property type="entry name" value="TusA-like_sf"/>
</dbReference>
<dbReference type="Pfam" id="PF01206">
    <property type="entry name" value="TusA"/>
    <property type="match status" value="1"/>
</dbReference>
<evidence type="ECO:0000259" key="2">
    <source>
        <dbReference type="Pfam" id="PF01206"/>
    </source>
</evidence>
<name>A0ABT7HQ09_9BACT</name>
<dbReference type="RefSeq" id="WP_284937636.1">
    <property type="nucleotide sequence ID" value="NZ_JANURM010000006.1"/>
</dbReference>